<evidence type="ECO:0000256" key="1">
    <source>
        <dbReference type="SAM" id="MobiDB-lite"/>
    </source>
</evidence>
<evidence type="ECO:0008006" key="4">
    <source>
        <dbReference type="Google" id="ProtNLM"/>
    </source>
</evidence>
<sequence>MLQDGFQTSCLIELYIPCHTLVWSTTSAYESKISGQEREESAPSSQCSSASHSLDQIRTESRSSTKIALRQIRPNHLYITKLLVKVCTNDPNLGSRLRQSNDGTYLVDRVIPCCACLASPPSFSCGDVQSKSRFRVKKCRSRRKNLIRSHSVELPGSSSTASSDSPPVYGITVREYLHWLTMNPTHENATLAPNISNGTTNPPRLYCPFHTSVPFQAGDLHFDDLSSLLKFGANSIDLSRFLGRGAFGSVFAGTLVIQSSDPTSGQIDPQNTHSIPVAVKLSTPIHPKLLDDHTEVGRQDCMAADDVGEDIREALILHRQEQRRWLQNPMEASWFAYHVRISDGFPSLWLHFLVWKTLTFCHRNKYS</sequence>
<dbReference type="Proteomes" id="UP000316759">
    <property type="component" value="Unassembled WGS sequence"/>
</dbReference>
<comment type="caution">
    <text evidence="2">The sequence shown here is derived from an EMBL/GenBank/DDBJ whole genome shotgun (WGS) entry which is preliminary data.</text>
</comment>
<dbReference type="EMBL" id="SUNJ01009234">
    <property type="protein sequence ID" value="TPP60578.1"/>
    <property type="molecule type" value="Genomic_DNA"/>
</dbReference>
<feature type="compositionally biased region" description="Low complexity" evidence="1">
    <location>
        <begin position="42"/>
        <end position="53"/>
    </location>
</feature>
<feature type="region of interest" description="Disordered" evidence="1">
    <location>
        <begin position="39"/>
        <end position="59"/>
    </location>
</feature>
<evidence type="ECO:0000313" key="3">
    <source>
        <dbReference type="Proteomes" id="UP000316759"/>
    </source>
</evidence>
<evidence type="ECO:0000313" key="2">
    <source>
        <dbReference type="EMBL" id="TPP60578.1"/>
    </source>
</evidence>
<proteinExistence type="predicted"/>
<accession>A0A504YRY3</accession>
<dbReference type="Gene3D" id="3.30.200.20">
    <property type="entry name" value="Phosphorylase Kinase, domain 1"/>
    <property type="match status" value="1"/>
</dbReference>
<name>A0A504YRY3_FASGI</name>
<keyword evidence="3" id="KW-1185">Reference proteome</keyword>
<gene>
    <name evidence="2" type="ORF">FGIG_06087</name>
</gene>
<dbReference type="OrthoDB" id="10252328at2759"/>
<reference evidence="2 3" key="1">
    <citation type="submission" date="2019-04" db="EMBL/GenBank/DDBJ databases">
        <title>Annotation for the trematode Fasciola gigantica.</title>
        <authorList>
            <person name="Choi Y.-J."/>
        </authorList>
    </citation>
    <scope>NUCLEOTIDE SEQUENCE [LARGE SCALE GENOMIC DNA]</scope>
    <source>
        <strain evidence="2">Uganda_cow_1</strain>
    </source>
</reference>
<dbReference type="AlphaFoldDB" id="A0A504YRY3"/>
<protein>
    <recommendedName>
        <fullName evidence="4">Protein kinase domain-containing protein</fullName>
    </recommendedName>
</protein>
<organism evidence="2 3">
    <name type="scientific">Fasciola gigantica</name>
    <name type="common">Giant liver fluke</name>
    <dbReference type="NCBI Taxonomy" id="46835"/>
    <lineage>
        <taxon>Eukaryota</taxon>
        <taxon>Metazoa</taxon>
        <taxon>Spiralia</taxon>
        <taxon>Lophotrochozoa</taxon>
        <taxon>Platyhelminthes</taxon>
        <taxon>Trematoda</taxon>
        <taxon>Digenea</taxon>
        <taxon>Plagiorchiida</taxon>
        <taxon>Echinostomata</taxon>
        <taxon>Echinostomatoidea</taxon>
        <taxon>Fasciolidae</taxon>
        <taxon>Fasciola</taxon>
    </lineage>
</organism>